<evidence type="ECO:0000313" key="3">
    <source>
        <dbReference type="Proteomes" id="UP000680839"/>
    </source>
</evidence>
<evidence type="ECO:0000313" key="2">
    <source>
        <dbReference type="EMBL" id="QWG12472.1"/>
    </source>
</evidence>
<proteinExistence type="predicted"/>
<dbReference type="SUPFAM" id="SSF53474">
    <property type="entry name" value="alpha/beta-Hydrolases"/>
    <property type="match status" value="1"/>
</dbReference>
<dbReference type="InterPro" id="IPR029058">
    <property type="entry name" value="AB_hydrolase_fold"/>
</dbReference>
<evidence type="ECO:0000259" key="1">
    <source>
        <dbReference type="Pfam" id="PF12146"/>
    </source>
</evidence>
<dbReference type="GO" id="GO:0016787">
    <property type="term" value="F:hydrolase activity"/>
    <property type="evidence" value="ECO:0007669"/>
    <property type="project" value="UniProtKB-KW"/>
</dbReference>
<sequence length="337" mass="34836">MTKSLLRGSLSTLKWALCAVGAAALLITALVAAPLTRPPELASISAARGTVDFNALPAVERFQARDGTWLGFRHYPANGPGVGRAAIVIHGSSGSSGGTIHALSGALAARGVETWAVDIRGHGTSGTRGDIGYVGQLEDDLADLVAVVRKSNPTVPLTLVGHSSGGGFALRVAGSPIQDLFERTVLLAPYLGYSAPTNLPNSGGWARADIPRIVGLAALRAIGIRCCEALPVLAFAVPPNSEKNLVGTYSDRLMRNFAVRDGDFRRDLAAARKPVTIISGADDELMLADKYAQAVHAVAPAVDVKLIDGVNHMGIVSVPKAVSVIADDVATRATAGS</sequence>
<dbReference type="Gene3D" id="3.40.50.1820">
    <property type="entry name" value="alpha/beta hydrolase"/>
    <property type="match status" value="1"/>
</dbReference>
<dbReference type="AlphaFoldDB" id="A0A975NCB0"/>
<dbReference type="PANTHER" id="PTHR43194:SF2">
    <property type="entry name" value="PEROXISOMAL MEMBRANE PROTEIN LPX1"/>
    <property type="match status" value="1"/>
</dbReference>
<dbReference type="EMBL" id="CP076134">
    <property type="protein sequence ID" value="QWG12472.1"/>
    <property type="molecule type" value="Genomic_DNA"/>
</dbReference>
<dbReference type="Pfam" id="PF12146">
    <property type="entry name" value="Hydrolase_4"/>
    <property type="match status" value="1"/>
</dbReference>
<dbReference type="PANTHER" id="PTHR43194">
    <property type="entry name" value="HYDROLASE ALPHA/BETA FOLD FAMILY"/>
    <property type="match status" value="1"/>
</dbReference>
<keyword evidence="2" id="KW-0378">Hydrolase</keyword>
<dbReference type="InterPro" id="IPR050228">
    <property type="entry name" value="Carboxylesterase_BioH"/>
</dbReference>
<dbReference type="InterPro" id="IPR022742">
    <property type="entry name" value="Hydrolase_4"/>
</dbReference>
<name>A0A975NCB0_9BRAD</name>
<gene>
    <name evidence="2" type="ORF">KMZ29_22645</name>
</gene>
<feature type="domain" description="Serine aminopeptidase S33" evidence="1">
    <location>
        <begin position="87"/>
        <end position="313"/>
    </location>
</feature>
<protein>
    <submittedName>
        <fullName evidence="2">Alpha/beta fold hydrolase</fullName>
    </submittedName>
</protein>
<reference evidence="2" key="1">
    <citation type="submission" date="2021-06" db="EMBL/GenBank/DDBJ databases">
        <title>Bradyrhizobium sp. S2-20-1 Genome sequencing.</title>
        <authorList>
            <person name="Jin L."/>
        </authorList>
    </citation>
    <scope>NUCLEOTIDE SEQUENCE</scope>
    <source>
        <strain evidence="2">S2-20-1</strain>
    </source>
</reference>
<accession>A0A975NCB0</accession>
<organism evidence="2 3">
    <name type="scientific">Bradyrhizobium sediminis</name>
    <dbReference type="NCBI Taxonomy" id="2840469"/>
    <lineage>
        <taxon>Bacteria</taxon>
        <taxon>Pseudomonadati</taxon>
        <taxon>Pseudomonadota</taxon>
        <taxon>Alphaproteobacteria</taxon>
        <taxon>Hyphomicrobiales</taxon>
        <taxon>Nitrobacteraceae</taxon>
        <taxon>Bradyrhizobium</taxon>
    </lineage>
</organism>
<dbReference type="RefSeq" id="WP_215621283.1">
    <property type="nucleotide sequence ID" value="NZ_CP076134.1"/>
</dbReference>
<dbReference type="Proteomes" id="UP000680839">
    <property type="component" value="Chromosome"/>
</dbReference>